<dbReference type="AlphaFoldDB" id="A0A1M6W9S7"/>
<name>A0A1M6W9S7_9BACT</name>
<protein>
    <submittedName>
        <fullName evidence="1">Uncharacterized protein</fullName>
    </submittedName>
</protein>
<organism evidence="1 2">
    <name type="scientific">Hymenobacter psychrotolerans DSM 18569</name>
    <dbReference type="NCBI Taxonomy" id="1121959"/>
    <lineage>
        <taxon>Bacteria</taxon>
        <taxon>Pseudomonadati</taxon>
        <taxon>Bacteroidota</taxon>
        <taxon>Cytophagia</taxon>
        <taxon>Cytophagales</taxon>
        <taxon>Hymenobacteraceae</taxon>
        <taxon>Hymenobacter</taxon>
    </lineage>
</organism>
<dbReference type="EMBL" id="FRAS01000007">
    <property type="protein sequence ID" value="SHK90513.1"/>
    <property type="molecule type" value="Genomic_DNA"/>
</dbReference>
<evidence type="ECO:0000313" key="1">
    <source>
        <dbReference type="EMBL" id="SHK90513.1"/>
    </source>
</evidence>
<dbReference type="RefSeq" id="WP_073283385.1">
    <property type="nucleotide sequence ID" value="NZ_FRAS01000007.1"/>
</dbReference>
<accession>A0A1M6W9S7</accession>
<sequence length="125" mass="13886">MLPKSDRNTPLPAVPYRTLFLLKADSAFIFEIKRLDVQSSNPGDVYFWFYFDKATQALQPLTFVSMNAEGGEQQRAFVQGQLKFGPEQGVYAAHGASFHLKLRTVVSAALPAEVDAAVQAYFRPA</sequence>
<proteinExistence type="predicted"/>
<dbReference type="OrthoDB" id="997000at2"/>
<evidence type="ECO:0000313" key="2">
    <source>
        <dbReference type="Proteomes" id="UP000183947"/>
    </source>
</evidence>
<gene>
    <name evidence="1" type="ORF">SAMN02746009_01789</name>
</gene>
<dbReference type="Proteomes" id="UP000183947">
    <property type="component" value="Unassembled WGS sequence"/>
</dbReference>
<keyword evidence="2" id="KW-1185">Reference proteome</keyword>
<reference evidence="2" key="1">
    <citation type="submission" date="2016-11" db="EMBL/GenBank/DDBJ databases">
        <authorList>
            <person name="Varghese N."/>
            <person name="Submissions S."/>
        </authorList>
    </citation>
    <scope>NUCLEOTIDE SEQUENCE [LARGE SCALE GENOMIC DNA]</scope>
    <source>
        <strain evidence="2">DSM 18569</strain>
    </source>
</reference>